<keyword evidence="10" id="KW-1185">Reference proteome</keyword>
<evidence type="ECO:0000256" key="6">
    <source>
        <dbReference type="ARBA" id="ARBA00023136"/>
    </source>
</evidence>
<dbReference type="InterPro" id="IPR003593">
    <property type="entry name" value="AAA+_ATPase"/>
</dbReference>
<evidence type="ECO:0000256" key="4">
    <source>
        <dbReference type="ARBA" id="ARBA00022741"/>
    </source>
</evidence>
<dbReference type="Gene3D" id="3.40.50.300">
    <property type="entry name" value="P-loop containing nucleotide triphosphate hydrolases"/>
    <property type="match status" value="2"/>
</dbReference>
<comment type="caution">
    <text evidence="9">The sequence shown here is derived from an EMBL/GenBank/DDBJ whole genome shotgun (WGS) entry which is preliminary data.</text>
</comment>
<dbReference type="Pfam" id="PF08352">
    <property type="entry name" value="oligo_HPY"/>
    <property type="match status" value="2"/>
</dbReference>
<gene>
    <name evidence="9" type="ORF">CV102_04555</name>
</gene>
<dbReference type="EMBL" id="PHNJ01000002">
    <property type="protein sequence ID" value="TYL39569.1"/>
    <property type="molecule type" value="Genomic_DNA"/>
</dbReference>
<sequence>MTDILTVENLHTQFRTREGPVRAVDGASFDVAEGETVGIVGESGCGKSVTARSIVGLQSPGEIVRGSIRLDGVNVPDATDRQLRRLRGETVSISFQDPSRALNPVFDVGEQIAESLRVHDRPESQGLLDYLHAPLFSRRSAWRESRERAVELMEQVGIASPEDRVDAYPHELSGGMRQRAGLAIAMASDPDLLIADEPTTALDTTTQARILERLRRLTDERGTALLLISHDLGVVADVCDRVVVMYAGQVMETGPTERVLEDPRHPYTRALLECSLRNGDGKRRLPTIEGTVPERTDERSGCPFAPRCSSATDACLTGEVPTVELEEGTAACGEPIALAPSDDAPPNDAPPNNALSSEPTPRAAGRSSGRTTSPLSAAEGPPEASDPLRQGGDAFAESGPRDAPSKPERARSASDRSSAEPNGGFGRDSAADPDRAPNSSGSSESDRATPLVALEGVSKRFSLDDGLLDRVVGESRELRAVDDVTLEIAEGETVGLVGESGSGKSTLADLVTGLETPTSGAVRLDGVAVGAADGRSADELAEVGVIFQNPRSSLNPRLTVEQTLAEPMLAQGWDERRRRQRLDRLLELVGLPERHANRHPHELSGGQVQRVAIARAIALDPQLVVFDEPVSALDVSVQARILNLLSDLQRELELTSLVISHDLDVIEHVADRVAVMYLGELMEVGPTDRVFEQPSHPYTVALLDAIPSLDGGDSPIQLEGAAPSPIDAPSGCPFHTRCPDADSTCAETEPEWMDVGPVRSKCHFPRER</sequence>
<feature type="domain" description="ABC transporter" evidence="8">
    <location>
        <begin position="452"/>
        <end position="703"/>
    </location>
</feature>
<feature type="domain" description="ABC transporter" evidence="8">
    <location>
        <begin position="5"/>
        <end position="272"/>
    </location>
</feature>
<reference evidence="9" key="1">
    <citation type="submission" date="2017-11" db="EMBL/GenBank/DDBJ databases">
        <authorList>
            <person name="Kajale S.C."/>
            <person name="Sharma A."/>
        </authorList>
    </citation>
    <scope>NUCLEOTIDE SEQUENCE</scope>
    <source>
        <strain evidence="9">LS1_42</strain>
    </source>
</reference>
<evidence type="ECO:0000256" key="7">
    <source>
        <dbReference type="SAM" id="MobiDB-lite"/>
    </source>
</evidence>
<accession>A0A8J8Q868</accession>
<evidence type="ECO:0000313" key="9">
    <source>
        <dbReference type="EMBL" id="TYL39569.1"/>
    </source>
</evidence>
<dbReference type="InterPro" id="IPR027417">
    <property type="entry name" value="P-loop_NTPase"/>
</dbReference>
<feature type="compositionally biased region" description="Low complexity" evidence="7">
    <location>
        <begin position="337"/>
        <end position="357"/>
    </location>
</feature>
<dbReference type="SUPFAM" id="SSF52540">
    <property type="entry name" value="P-loop containing nucleoside triphosphate hydrolases"/>
    <property type="match status" value="2"/>
</dbReference>
<dbReference type="Pfam" id="PF00005">
    <property type="entry name" value="ABC_tran"/>
    <property type="match status" value="2"/>
</dbReference>
<keyword evidence="6" id="KW-0472">Membrane</keyword>
<dbReference type="FunFam" id="3.40.50.300:FF:000016">
    <property type="entry name" value="Oligopeptide ABC transporter ATP-binding component"/>
    <property type="match status" value="2"/>
</dbReference>
<dbReference type="InterPro" id="IPR017871">
    <property type="entry name" value="ABC_transporter-like_CS"/>
</dbReference>
<dbReference type="OrthoDB" id="18209at2157"/>
<feature type="region of interest" description="Disordered" evidence="7">
    <location>
        <begin position="282"/>
        <end position="301"/>
    </location>
</feature>
<dbReference type="GO" id="GO:0005886">
    <property type="term" value="C:plasma membrane"/>
    <property type="evidence" value="ECO:0007669"/>
    <property type="project" value="UniProtKB-SubCell"/>
</dbReference>
<keyword evidence="2" id="KW-0813">Transport</keyword>
<evidence type="ECO:0000256" key="1">
    <source>
        <dbReference type="ARBA" id="ARBA00004202"/>
    </source>
</evidence>
<feature type="region of interest" description="Disordered" evidence="7">
    <location>
        <begin position="335"/>
        <end position="449"/>
    </location>
</feature>
<keyword evidence="5 9" id="KW-0067">ATP-binding</keyword>
<dbReference type="NCBIfam" id="NF007739">
    <property type="entry name" value="PRK10419.1"/>
    <property type="match status" value="2"/>
</dbReference>
<dbReference type="GO" id="GO:0005524">
    <property type="term" value="F:ATP binding"/>
    <property type="evidence" value="ECO:0007669"/>
    <property type="project" value="UniProtKB-KW"/>
</dbReference>
<dbReference type="NCBIfam" id="NF008453">
    <property type="entry name" value="PRK11308.1"/>
    <property type="match status" value="2"/>
</dbReference>
<dbReference type="PROSITE" id="PS50893">
    <property type="entry name" value="ABC_TRANSPORTER_2"/>
    <property type="match status" value="2"/>
</dbReference>
<dbReference type="NCBIfam" id="TIGR01727">
    <property type="entry name" value="oligo_HPY"/>
    <property type="match status" value="2"/>
</dbReference>
<dbReference type="CDD" id="cd03257">
    <property type="entry name" value="ABC_NikE_OppD_transporters"/>
    <property type="match status" value="2"/>
</dbReference>
<dbReference type="PANTHER" id="PTHR43297">
    <property type="entry name" value="OLIGOPEPTIDE TRANSPORT ATP-BINDING PROTEIN APPD"/>
    <property type="match status" value="1"/>
</dbReference>
<comment type="subcellular location">
    <subcellularLocation>
        <location evidence="1">Cell membrane</location>
        <topology evidence="1">Peripheral membrane protein</topology>
    </subcellularLocation>
</comment>
<feature type="compositionally biased region" description="Basic and acidic residues" evidence="7">
    <location>
        <begin position="399"/>
        <end position="418"/>
    </location>
</feature>
<dbReference type="InterPro" id="IPR003439">
    <property type="entry name" value="ABC_transporter-like_ATP-bd"/>
</dbReference>
<protein>
    <submittedName>
        <fullName evidence="9">Glutathione ABC transporter ATP-binding protein</fullName>
    </submittedName>
</protein>
<dbReference type="SMART" id="SM00382">
    <property type="entry name" value="AAA"/>
    <property type="match status" value="2"/>
</dbReference>
<dbReference type="RefSeq" id="WP_148856705.1">
    <property type="nucleotide sequence ID" value="NZ_PHNJ01000002.1"/>
</dbReference>
<name>A0A8J8Q868_9EURY</name>
<keyword evidence="4" id="KW-0547">Nucleotide-binding</keyword>
<dbReference type="PANTHER" id="PTHR43297:SF2">
    <property type="entry name" value="DIPEPTIDE TRANSPORT ATP-BINDING PROTEIN DPPD"/>
    <property type="match status" value="1"/>
</dbReference>
<keyword evidence="3" id="KW-1003">Cell membrane</keyword>
<dbReference type="AlphaFoldDB" id="A0A8J8Q868"/>
<dbReference type="GO" id="GO:0015833">
    <property type="term" value="P:peptide transport"/>
    <property type="evidence" value="ECO:0007669"/>
    <property type="project" value="InterPro"/>
</dbReference>
<evidence type="ECO:0000259" key="8">
    <source>
        <dbReference type="PROSITE" id="PS50893"/>
    </source>
</evidence>
<organism evidence="9 10">
    <name type="scientific">Natronococcus pandeyae</name>
    <dbReference type="NCBI Taxonomy" id="2055836"/>
    <lineage>
        <taxon>Archaea</taxon>
        <taxon>Methanobacteriati</taxon>
        <taxon>Methanobacteriota</taxon>
        <taxon>Stenosarchaea group</taxon>
        <taxon>Halobacteria</taxon>
        <taxon>Halobacteriales</taxon>
        <taxon>Natrialbaceae</taxon>
        <taxon>Natronococcus</taxon>
    </lineage>
</organism>
<dbReference type="InterPro" id="IPR013563">
    <property type="entry name" value="Oligopep_ABC_C"/>
</dbReference>
<evidence type="ECO:0000256" key="2">
    <source>
        <dbReference type="ARBA" id="ARBA00022448"/>
    </source>
</evidence>
<dbReference type="PROSITE" id="PS00211">
    <property type="entry name" value="ABC_TRANSPORTER_1"/>
    <property type="match status" value="1"/>
</dbReference>
<evidence type="ECO:0000256" key="3">
    <source>
        <dbReference type="ARBA" id="ARBA00022475"/>
    </source>
</evidence>
<dbReference type="InterPro" id="IPR050388">
    <property type="entry name" value="ABC_Ni/Peptide_Import"/>
</dbReference>
<dbReference type="GO" id="GO:0016887">
    <property type="term" value="F:ATP hydrolysis activity"/>
    <property type="evidence" value="ECO:0007669"/>
    <property type="project" value="InterPro"/>
</dbReference>
<proteinExistence type="predicted"/>
<dbReference type="Proteomes" id="UP000766904">
    <property type="component" value="Unassembled WGS sequence"/>
</dbReference>
<evidence type="ECO:0000313" key="10">
    <source>
        <dbReference type="Proteomes" id="UP000766904"/>
    </source>
</evidence>
<evidence type="ECO:0000256" key="5">
    <source>
        <dbReference type="ARBA" id="ARBA00022840"/>
    </source>
</evidence>